<dbReference type="EMBL" id="JARKIF010000014">
    <property type="protein sequence ID" value="KAJ7623730.1"/>
    <property type="molecule type" value="Genomic_DNA"/>
</dbReference>
<sequence length="388" mass="43651">MTGVDEEPPQSSSPRMSHHPSSSSRTSPLPSSSPRTSHHRRRIHGSAPPRHRSSSPNPRPRKRRKEAAADPPAKVAGFTDGKAPSTSRTNLKHFEESARKLIQAAMHEYEGRIWTLDAYPSTEVQAVWVQEIWDGLNAEVQERTALTERIARMIKSYASHARSSLKDSIRPLIGPTYRFNAGETQKDMDKNVVLRGKLLKHSAFHYKDPGTLSIYAGHKIILASLRAAFFKKKGSRGVLYSKYFSPISLVTLALVFTVVEFCIDEYTTGRFMQAIFDEVAHKERYESHLLALTEWSELMPPVTTALRQQLHDRCRTLAGAAPVKAPQHLTDENRARALAELQAMQVDLGLEEERQEKEQEQEQEEEDGVRGDDTPVTPELELNDGNDA</sequence>
<feature type="domain" description="DUF6532" evidence="2">
    <location>
        <begin position="104"/>
        <end position="295"/>
    </location>
</feature>
<dbReference type="AlphaFoldDB" id="A0AAD7FH10"/>
<evidence type="ECO:0000313" key="3">
    <source>
        <dbReference type="EMBL" id="KAJ7623730.1"/>
    </source>
</evidence>
<protein>
    <recommendedName>
        <fullName evidence="2">DUF6532 domain-containing protein</fullName>
    </recommendedName>
</protein>
<feature type="compositionally biased region" description="Basic and acidic residues" evidence="1">
    <location>
        <begin position="351"/>
        <end position="360"/>
    </location>
</feature>
<feature type="compositionally biased region" description="Low complexity" evidence="1">
    <location>
        <begin position="9"/>
        <end position="35"/>
    </location>
</feature>
<proteinExistence type="predicted"/>
<feature type="region of interest" description="Disordered" evidence="1">
    <location>
        <begin position="347"/>
        <end position="388"/>
    </location>
</feature>
<feature type="region of interest" description="Disordered" evidence="1">
    <location>
        <begin position="1"/>
        <end position="91"/>
    </location>
</feature>
<reference evidence="3" key="1">
    <citation type="submission" date="2023-03" db="EMBL/GenBank/DDBJ databases">
        <title>Massive genome expansion in bonnet fungi (Mycena s.s.) driven by repeated elements and novel gene families across ecological guilds.</title>
        <authorList>
            <consortium name="Lawrence Berkeley National Laboratory"/>
            <person name="Harder C.B."/>
            <person name="Miyauchi S."/>
            <person name="Viragh M."/>
            <person name="Kuo A."/>
            <person name="Thoen E."/>
            <person name="Andreopoulos B."/>
            <person name="Lu D."/>
            <person name="Skrede I."/>
            <person name="Drula E."/>
            <person name="Henrissat B."/>
            <person name="Morin E."/>
            <person name="Kohler A."/>
            <person name="Barry K."/>
            <person name="LaButti K."/>
            <person name="Morin E."/>
            <person name="Salamov A."/>
            <person name="Lipzen A."/>
            <person name="Mereny Z."/>
            <person name="Hegedus B."/>
            <person name="Baldrian P."/>
            <person name="Stursova M."/>
            <person name="Weitz H."/>
            <person name="Taylor A."/>
            <person name="Grigoriev I.V."/>
            <person name="Nagy L.G."/>
            <person name="Martin F."/>
            <person name="Kauserud H."/>
        </authorList>
    </citation>
    <scope>NUCLEOTIDE SEQUENCE</scope>
    <source>
        <strain evidence="3">9284</strain>
    </source>
</reference>
<dbReference type="Proteomes" id="UP001221142">
    <property type="component" value="Unassembled WGS sequence"/>
</dbReference>
<accession>A0AAD7FH10</accession>
<dbReference type="Pfam" id="PF20149">
    <property type="entry name" value="DUF6532"/>
    <property type="match status" value="1"/>
</dbReference>
<organism evidence="3 4">
    <name type="scientific">Roridomyces roridus</name>
    <dbReference type="NCBI Taxonomy" id="1738132"/>
    <lineage>
        <taxon>Eukaryota</taxon>
        <taxon>Fungi</taxon>
        <taxon>Dikarya</taxon>
        <taxon>Basidiomycota</taxon>
        <taxon>Agaricomycotina</taxon>
        <taxon>Agaricomycetes</taxon>
        <taxon>Agaricomycetidae</taxon>
        <taxon>Agaricales</taxon>
        <taxon>Marasmiineae</taxon>
        <taxon>Mycenaceae</taxon>
        <taxon>Roridomyces</taxon>
    </lineage>
</organism>
<feature type="compositionally biased region" description="Basic residues" evidence="1">
    <location>
        <begin position="36"/>
        <end position="65"/>
    </location>
</feature>
<dbReference type="InterPro" id="IPR045341">
    <property type="entry name" value="DUF6532"/>
</dbReference>
<gene>
    <name evidence="3" type="ORF">FB45DRAFT_926588</name>
</gene>
<evidence type="ECO:0000313" key="4">
    <source>
        <dbReference type="Proteomes" id="UP001221142"/>
    </source>
</evidence>
<evidence type="ECO:0000259" key="2">
    <source>
        <dbReference type="Pfam" id="PF20149"/>
    </source>
</evidence>
<keyword evidence="4" id="KW-1185">Reference proteome</keyword>
<evidence type="ECO:0000256" key="1">
    <source>
        <dbReference type="SAM" id="MobiDB-lite"/>
    </source>
</evidence>
<name>A0AAD7FH10_9AGAR</name>
<comment type="caution">
    <text evidence="3">The sequence shown here is derived from an EMBL/GenBank/DDBJ whole genome shotgun (WGS) entry which is preliminary data.</text>
</comment>